<feature type="transmembrane region" description="Helical" evidence="20">
    <location>
        <begin position="101"/>
        <end position="118"/>
    </location>
</feature>
<dbReference type="Pfam" id="PF07730">
    <property type="entry name" value="HisKA_3"/>
    <property type="match status" value="1"/>
</dbReference>
<keyword evidence="13" id="KW-0067">ATP-binding</keyword>
<evidence type="ECO:0000256" key="11">
    <source>
        <dbReference type="ARBA" id="ARBA00022741"/>
    </source>
</evidence>
<evidence type="ECO:0000256" key="7">
    <source>
        <dbReference type="ARBA" id="ARBA00022490"/>
    </source>
</evidence>
<dbReference type="Gene3D" id="3.30.450.40">
    <property type="match status" value="1"/>
</dbReference>
<dbReference type="GO" id="GO:0005524">
    <property type="term" value="F:ATP binding"/>
    <property type="evidence" value="ECO:0007669"/>
    <property type="project" value="UniProtKB-KW"/>
</dbReference>
<dbReference type="PRINTS" id="PR00344">
    <property type="entry name" value="BCTRLSENSOR"/>
</dbReference>
<feature type="transmembrane region" description="Helical" evidence="20">
    <location>
        <begin position="212"/>
        <end position="232"/>
    </location>
</feature>
<evidence type="ECO:0000256" key="5">
    <source>
        <dbReference type="ARBA" id="ARBA00017322"/>
    </source>
</evidence>
<keyword evidence="6" id="KW-0004">4Fe-4S</keyword>
<evidence type="ECO:0000256" key="14">
    <source>
        <dbReference type="ARBA" id="ARBA00023004"/>
    </source>
</evidence>
<comment type="cofactor">
    <cofactor evidence="2">
        <name>[4Fe-4S] cluster</name>
        <dbReference type="ChEBI" id="CHEBI:49883"/>
    </cofactor>
</comment>
<evidence type="ECO:0000259" key="22">
    <source>
        <dbReference type="PROSITE" id="PS50109"/>
    </source>
</evidence>
<dbReference type="GO" id="GO:0046872">
    <property type="term" value="F:metal ion binding"/>
    <property type="evidence" value="ECO:0007669"/>
    <property type="project" value="UniProtKB-KW"/>
</dbReference>
<comment type="subcellular location">
    <subcellularLocation>
        <location evidence="3">Cytoplasm</location>
    </subcellularLocation>
</comment>
<keyword evidence="8" id="KW-0597">Phosphoprotein</keyword>
<dbReference type="InterPro" id="IPR036890">
    <property type="entry name" value="HATPase_C_sf"/>
</dbReference>
<evidence type="ECO:0000256" key="15">
    <source>
        <dbReference type="ARBA" id="ARBA00023012"/>
    </source>
</evidence>
<keyword evidence="24" id="KW-1185">Reference proteome</keyword>
<evidence type="ECO:0000256" key="19">
    <source>
        <dbReference type="SAM" id="MobiDB-lite"/>
    </source>
</evidence>
<evidence type="ECO:0000256" key="3">
    <source>
        <dbReference type="ARBA" id="ARBA00004496"/>
    </source>
</evidence>
<dbReference type="SMART" id="SM00387">
    <property type="entry name" value="HATPase_c"/>
    <property type="match status" value="1"/>
</dbReference>
<dbReference type="SUPFAM" id="SSF55874">
    <property type="entry name" value="ATPase domain of HSP90 chaperone/DNA topoisomerase II/histidine kinase"/>
    <property type="match status" value="1"/>
</dbReference>
<name>A0A7W9IF12_9ACTN</name>
<evidence type="ECO:0000256" key="4">
    <source>
        <dbReference type="ARBA" id="ARBA00012438"/>
    </source>
</evidence>
<proteinExistence type="predicted"/>
<feature type="transmembrane region" description="Helical" evidence="20">
    <location>
        <begin position="130"/>
        <end position="148"/>
    </location>
</feature>
<comment type="catalytic activity">
    <reaction evidence="1">
        <text>ATP + protein L-histidine = ADP + protein N-phospho-L-histidine.</text>
        <dbReference type="EC" id="2.7.13.3"/>
    </reaction>
</comment>
<feature type="transmembrane region" description="Helical" evidence="20">
    <location>
        <begin position="312"/>
        <end position="331"/>
    </location>
</feature>
<keyword evidence="16" id="KW-0411">Iron-sulfur</keyword>
<dbReference type="SUPFAM" id="SSF55781">
    <property type="entry name" value="GAF domain-like"/>
    <property type="match status" value="1"/>
</dbReference>
<dbReference type="InterPro" id="IPR050482">
    <property type="entry name" value="Sensor_HK_TwoCompSys"/>
</dbReference>
<dbReference type="Gene3D" id="1.20.5.1930">
    <property type="match status" value="1"/>
</dbReference>
<organism evidence="23 24">
    <name type="scientific">Streptosporangium becharense</name>
    <dbReference type="NCBI Taxonomy" id="1816182"/>
    <lineage>
        <taxon>Bacteria</taxon>
        <taxon>Bacillati</taxon>
        <taxon>Actinomycetota</taxon>
        <taxon>Actinomycetes</taxon>
        <taxon>Streptosporangiales</taxon>
        <taxon>Streptosporangiaceae</taxon>
        <taxon>Streptosporangium</taxon>
    </lineage>
</organism>
<keyword evidence="9" id="KW-0808">Transferase</keyword>
<dbReference type="Pfam" id="PF02518">
    <property type="entry name" value="HATPase_c"/>
    <property type="match status" value="1"/>
</dbReference>
<evidence type="ECO:0000256" key="18">
    <source>
        <dbReference type="ARBA" id="ARBA00030800"/>
    </source>
</evidence>
<keyword evidence="15" id="KW-0902">Two-component regulatory system</keyword>
<evidence type="ECO:0000256" key="10">
    <source>
        <dbReference type="ARBA" id="ARBA00022723"/>
    </source>
</evidence>
<keyword evidence="14" id="KW-0408">Iron</keyword>
<dbReference type="PANTHER" id="PTHR24421:SF10">
    <property type="entry name" value="NITRATE_NITRITE SENSOR PROTEIN NARQ"/>
    <property type="match status" value="1"/>
</dbReference>
<evidence type="ECO:0000256" key="21">
    <source>
        <dbReference type="SAM" id="SignalP"/>
    </source>
</evidence>
<dbReference type="InterPro" id="IPR003594">
    <property type="entry name" value="HATPase_dom"/>
</dbReference>
<evidence type="ECO:0000256" key="13">
    <source>
        <dbReference type="ARBA" id="ARBA00022840"/>
    </source>
</evidence>
<dbReference type="InterPro" id="IPR029016">
    <property type="entry name" value="GAF-like_dom_sf"/>
</dbReference>
<evidence type="ECO:0000256" key="12">
    <source>
        <dbReference type="ARBA" id="ARBA00022777"/>
    </source>
</evidence>
<dbReference type="RefSeq" id="WP_184538782.1">
    <property type="nucleotide sequence ID" value="NZ_JACHMP010000001.1"/>
</dbReference>
<feature type="domain" description="Histidine kinase" evidence="22">
    <location>
        <begin position="487"/>
        <end position="713"/>
    </location>
</feature>
<protein>
    <recommendedName>
        <fullName evidence="5">Oxygen sensor histidine kinase NreB</fullName>
        <ecNumber evidence="4">2.7.13.3</ecNumber>
    </recommendedName>
    <alternativeName>
        <fullName evidence="18">Nitrogen regulation protein B</fullName>
    </alternativeName>
</protein>
<feature type="transmembrane region" description="Helical" evidence="20">
    <location>
        <begin position="35"/>
        <end position="53"/>
    </location>
</feature>
<dbReference type="EMBL" id="JACHMP010000001">
    <property type="protein sequence ID" value="MBB5819290.1"/>
    <property type="molecule type" value="Genomic_DNA"/>
</dbReference>
<dbReference type="GO" id="GO:0046983">
    <property type="term" value="F:protein dimerization activity"/>
    <property type="evidence" value="ECO:0007669"/>
    <property type="project" value="InterPro"/>
</dbReference>
<keyword evidence="20" id="KW-0812">Transmembrane</keyword>
<gene>
    <name evidence="23" type="ORF">F4562_002352</name>
</gene>
<feature type="compositionally biased region" description="Gly residues" evidence="19">
    <location>
        <begin position="643"/>
        <end position="677"/>
    </location>
</feature>
<evidence type="ECO:0000256" key="20">
    <source>
        <dbReference type="SAM" id="Phobius"/>
    </source>
</evidence>
<dbReference type="PANTHER" id="PTHR24421">
    <property type="entry name" value="NITRATE/NITRITE SENSOR PROTEIN NARX-RELATED"/>
    <property type="match status" value="1"/>
</dbReference>
<evidence type="ECO:0000256" key="2">
    <source>
        <dbReference type="ARBA" id="ARBA00001966"/>
    </source>
</evidence>
<keyword evidence="20" id="KW-1133">Transmembrane helix</keyword>
<keyword evidence="20" id="KW-0472">Membrane</keyword>
<keyword evidence="12 23" id="KW-0418">Kinase</keyword>
<comment type="function">
    <text evidence="17">Member of the two-component regulatory system NreB/NreC involved in the control of dissimilatory nitrate/nitrite reduction in response to oxygen. NreB functions as a direct oxygen sensor histidine kinase which is autophosphorylated, in the absence of oxygen, probably at the conserved histidine residue, and transfers its phosphate group probably to a conserved aspartate residue of NreC. NreB/NreC activates the expression of the nitrate (narGHJI) and nitrite (nir) reductase operons, as well as the putative nitrate transporter gene narT.</text>
</comment>
<keyword evidence="7" id="KW-0963">Cytoplasm</keyword>
<evidence type="ECO:0000256" key="9">
    <source>
        <dbReference type="ARBA" id="ARBA00022679"/>
    </source>
</evidence>
<feature type="region of interest" description="Disordered" evidence="19">
    <location>
        <begin position="638"/>
        <end position="677"/>
    </location>
</feature>
<reference evidence="23 24" key="1">
    <citation type="submission" date="2020-08" db="EMBL/GenBank/DDBJ databases">
        <title>Sequencing the genomes of 1000 actinobacteria strains.</title>
        <authorList>
            <person name="Klenk H.-P."/>
        </authorList>
    </citation>
    <scope>NUCLEOTIDE SEQUENCE [LARGE SCALE GENOMIC DNA]</scope>
    <source>
        <strain evidence="23 24">DSM 46887</strain>
    </source>
</reference>
<dbReference type="InterPro" id="IPR011712">
    <property type="entry name" value="Sig_transdc_His_kin_sub3_dim/P"/>
</dbReference>
<dbReference type="PROSITE" id="PS50109">
    <property type="entry name" value="HIS_KIN"/>
    <property type="match status" value="1"/>
</dbReference>
<dbReference type="GO" id="GO:0000155">
    <property type="term" value="F:phosphorelay sensor kinase activity"/>
    <property type="evidence" value="ECO:0007669"/>
    <property type="project" value="InterPro"/>
</dbReference>
<sequence>MTAARLAWSWCALTLALAAAAVALATADGTAPLSVVHLLFVAACALAGGLVCAHRPGHAVGRLLALSAFCFALMEACGHYALLGLARPGLPFTGALAWPQTWLWVPANLAPTLIPLFFPGGRLSSPALRPLVAGAVAVAAAAATVSALTPGENHQVGVGTGLPNPLGVPALAGLAPIPEAVLTVLLPLVFVTGAVDLAVRAWRSGEIGRRQIVWLVYVVAIETAVIGARLTAGLTDDVPDAVWPATDIVWELVGASGATLIPVAICAAVLRRRLFDIDLVINRTLVYGLLSGCVTGGYVLAVGYLGTVLPTGGPTVPVLAAGLVALVFAPLRRRLQSWVNLLVYGERDDPYAALTRLGRRLESTADPDTVLPGVARSVAEALRLPYAAVETAGGDRYAHGTAGLAEAAGAGPVRLPLTHNGERVGALVLSPRPGESRFGTRDLRVLSDLARQVAVAVHAVRLSADLRRSRERLVMAREEERRRLRRDLHDGLGPTLAALTMRAEAAHDLVADERARRLLTEIVGDAEAALADVRTLVDGLRPPALDSLGLTGALRVHATREPSGLRVDVHAPDDLPALPAATEVAAYRIAGEALANARRHAGATRAELRIEAVDGTLRLEISDDGRGIGPHGLAARSWDAGIGDTGAGSTGAGDAGIGDTGAGSTGAGDAGPRGTGVGLASMRERAVELGGSCTFEERPGGGTLVRVELPAGERRNRSDQCPGGRRPPGVPRGAADPPVDGRGDRGP</sequence>
<evidence type="ECO:0000256" key="1">
    <source>
        <dbReference type="ARBA" id="ARBA00000085"/>
    </source>
</evidence>
<dbReference type="EC" id="2.7.13.3" evidence="4"/>
<feature type="chain" id="PRO_5039455974" description="Oxygen sensor histidine kinase NreB" evidence="21">
    <location>
        <begin position="26"/>
        <end position="747"/>
    </location>
</feature>
<accession>A0A7W9IF12</accession>
<feature type="transmembrane region" description="Helical" evidence="20">
    <location>
        <begin position="60"/>
        <end position="81"/>
    </location>
</feature>
<evidence type="ECO:0000256" key="17">
    <source>
        <dbReference type="ARBA" id="ARBA00024827"/>
    </source>
</evidence>
<dbReference type="GO" id="GO:0016020">
    <property type="term" value="C:membrane"/>
    <property type="evidence" value="ECO:0007669"/>
    <property type="project" value="InterPro"/>
</dbReference>
<evidence type="ECO:0000313" key="23">
    <source>
        <dbReference type="EMBL" id="MBB5819290.1"/>
    </source>
</evidence>
<feature type="transmembrane region" description="Helical" evidence="20">
    <location>
        <begin position="284"/>
        <end position="306"/>
    </location>
</feature>
<dbReference type="CDD" id="cd16917">
    <property type="entry name" value="HATPase_UhpB-NarQ-NarX-like"/>
    <property type="match status" value="1"/>
</dbReference>
<comment type="caution">
    <text evidence="23">The sequence shown here is derived from an EMBL/GenBank/DDBJ whole genome shotgun (WGS) entry which is preliminary data.</text>
</comment>
<keyword evidence="10" id="KW-0479">Metal-binding</keyword>
<dbReference type="Proteomes" id="UP000540685">
    <property type="component" value="Unassembled WGS sequence"/>
</dbReference>
<dbReference type="InterPro" id="IPR005467">
    <property type="entry name" value="His_kinase_dom"/>
</dbReference>
<dbReference type="Gene3D" id="3.30.565.10">
    <property type="entry name" value="Histidine kinase-like ATPase, C-terminal domain"/>
    <property type="match status" value="1"/>
</dbReference>
<feature type="transmembrane region" description="Helical" evidence="20">
    <location>
        <begin position="168"/>
        <end position="191"/>
    </location>
</feature>
<dbReference type="InterPro" id="IPR004358">
    <property type="entry name" value="Sig_transdc_His_kin-like_C"/>
</dbReference>
<evidence type="ECO:0000256" key="8">
    <source>
        <dbReference type="ARBA" id="ARBA00022553"/>
    </source>
</evidence>
<evidence type="ECO:0000256" key="16">
    <source>
        <dbReference type="ARBA" id="ARBA00023014"/>
    </source>
</evidence>
<dbReference type="GO" id="GO:0005737">
    <property type="term" value="C:cytoplasm"/>
    <property type="evidence" value="ECO:0007669"/>
    <property type="project" value="UniProtKB-SubCell"/>
</dbReference>
<keyword evidence="11" id="KW-0547">Nucleotide-binding</keyword>
<evidence type="ECO:0000313" key="24">
    <source>
        <dbReference type="Proteomes" id="UP000540685"/>
    </source>
</evidence>
<feature type="signal peptide" evidence="21">
    <location>
        <begin position="1"/>
        <end position="25"/>
    </location>
</feature>
<keyword evidence="21" id="KW-0732">Signal</keyword>
<dbReference type="GO" id="GO:0051539">
    <property type="term" value="F:4 iron, 4 sulfur cluster binding"/>
    <property type="evidence" value="ECO:0007669"/>
    <property type="project" value="UniProtKB-KW"/>
</dbReference>
<feature type="transmembrane region" description="Helical" evidence="20">
    <location>
        <begin position="252"/>
        <end position="272"/>
    </location>
</feature>
<dbReference type="AlphaFoldDB" id="A0A7W9IF12"/>
<feature type="region of interest" description="Disordered" evidence="19">
    <location>
        <begin position="691"/>
        <end position="747"/>
    </location>
</feature>
<evidence type="ECO:0000256" key="6">
    <source>
        <dbReference type="ARBA" id="ARBA00022485"/>
    </source>
</evidence>